<protein>
    <submittedName>
        <fullName evidence="2">DDE family endonuclease</fullName>
    </submittedName>
</protein>
<organism evidence="2 3">
    <name type="scientific">Rhizoctonia solani AG-3 Rhs1AP</name>
    <dbReference type="NCBI Taxonomy" id="1086054"/>
    <lineage>
        <taxon>Eukaryota</taxon>
        <taxon>Fungi</taxon>
        <taxon>Dikarya</taxon>
        <taxon>Basidiomycota</taxon>
        <taxon>Agaricomycotina</taxon>
        <taxon>Agaricomycetes</taxon>
        <taxon>Cantharellales</taxon>
        <taxon>Ceratobasidiaceae</taxon>
        <taxon>Rhizoctonia</taxon>
    </lineage>
</organism>
<dbReference type="SUPFAM" id="SSF53098">
    <property type="entry name" value="Ribonuclease H-like"/>
    <property type="match status" value="1"/>
</dbReference>
<comment type="caution">
    <text evidence="2">The sequence shown here is derived from an EMBL/GenBank/DDBJ whole genome shotgun (WGS) entry which is preliminary data.</text>
</comment>
<proteinExistence type="predicted"/>
<evidence type="ECO:0000313" key="3">
    <source>
        <dbReference type="Proteomes" id="UP000030108"/>
    </source>
</evidence>
<dbReference type="InterPro" id="IPR012337">
    <property type="entry name" value="RNaseH-like_sf"/>
</dbReference>
<dbReference type="OrthoDB" id="2266637at2759"/>
<keyword evidence="2" id="KW-0255">Endonuclease</keyword>
<sequence>MLRTHIDPAVKRLLVTMRQRTSAEHIYDLTDISVRTVQRTMQTYRETGNVVRKPVVTGRPRALNALDIAYLEALVERQPDRTLNELQQDLSNDLGVEVSNDTIRRSLLSRGLSRKKLSRSAYERDEEDRTEFQRIVGTFYRPDQIVCVDESATNRQTPNRQYGWAPIGDRARRRTYSIRGKNYSMLPAIALGVGVVHCNIYDTPVTSRLFNDFIEGLLDEMNPFPGPRSVILLDNASIHKSVQLREMVEARGMRILFLPAYSPDFNPIENAFSSIKAYLRRHRDLALYELGAGPYVDPWALLFEAVFSVTSEDVYGWYRHCNYIV</sequence>
<dbReference type="SUPFAM" id="SSF46689">
    <property type="entry name" value="Homeodomain-like"/>
    <property type="match status" value="1"/>
</dbReference>
<feature type="domain" description="Tc1-like transposase DDE" evidence="1">
    <location>
        <begin position="144"/>
        <end position="284"/>
    </location>
</feature>
<dbReference type="AlphaFoldDB" id="X8J0W4"/>
<dbReference type="PANTHER" id="PTHR46564">
    <property type="entry name" value="TRANSPOSASE"/>
    <property type="match status" value="1"/>
</dbReference>
<dbReference type="GO" id="GO:0004519">
    <property type="term" value="F:endonuclease activity"/>
    <property type="evidence" value="ECO:0007669"/>
    <property type="project" value="UniProtKB-KW"/>
</dbReference>
<dbReference type="EMBL" id="JATN01000322">
    <property type="protein sequence ID" value="EUC55124.1"/>
    <property type="molecule type" value="Genomic_DNA"/>
</dbReference>
<dbReference type="Pfam" id="PF13358">
    <property type="entry name" value="DDE_3"/>
    <property type="match status" value="1"/>
</dbReference>
<dbReference type="InterPro" id="IPR036397">
    <property type="entry name" value="RNaseH_sf"/>
</dbReference>
<accession>X8J0W4</accession>
<keyword evidence="2" id="KW-0540">Nuclease</keyword>
<reference evidence="3" key="1">
    <citation type="journal article" date="2014" name="Genome Announc.">
        <title>Draft genome sequence of the plant-pathogenic soil fungus Rhizoctonia solani anastomosis group 3 strain Rhs1AP.</title>
        <authorList>
            <person name="Cubeta M.A."/>
            <person name="Thomas E."/>
            <person name="Dean R.A."/>
            <person name="Jabaji S."/>
            <person name="Neate S.M."/>
            <person name="Tavantzis S."/>
            <person name="Toda T."/>
            <person name="Vilgalys R."/>
            <person name="Bharathan N."/>
            <person name="Fedorova-Abrams N."/>
            <person name="Pakala S.B."/>
            <person name="Pakala S.M."/>
            <person name="Zafar N."/>
            <person name="Joardar V."/>
            <person name="Losada L."/>
            <person name="Nierman W.C."/>
        </authorList>
    </citation>
    <scope>NUCLEOTIDE SEQUENCE [LARGE SCALE GENOMIC DNA]</scope>
    <source>
        <strain evidence="3">AG-3</strain>
    </source>
</reference>
<dbReference type="InterPro" id="IPR009057">
    <property type="entry name" value="Homeodomain-like_sf"/>
</dbReference>
<dbReference type="InterPro" id="IPR047655">
    <property type="entry name" value="Transpos_IS630-like"/>
</dbReference>
<dbReference type="PANTHER" id="PTHR46564:SF1">
    <property type="entry name" value="TRANSPOSASE"/>
    <property type="match status" value="1"/>
</dbReference>
<evidence type="ECO:0000313" key="2">
    <source>
        <dbReference type="EMBL" id="EUC55124.1"/>
    </source>
</evidence>
<name>X8J0W4_9AGAM</name>
<dbReference type="Proteomes" id="UP000030108">
    <property type="component" value="Unassembled WGS sequence"/>
</dbReference>
<evidence type="ECO:0000259" key="1">
    <source>
        <dbReference type="Pfam" id="PF13358"/>
    </source>
</evidence>
<dbReference type="GO" id="GO:0003676">
    <property type="term" value="F:nucleic acid binding"/>
    <property type="evidence" value="ECO:0007669"/>
    <property type="project" value="InterPro"/>
</dbReference>
<gene>
    <name evidence="2" type="ORF">RSOL_092100</name>
</gene>
<keyword evidence="2" id="KW-0378">Hydrolase</keyword>
<dbReference type="InterPro" id="IPR038717">
    <property type="entry name" value="Tc1-like_DDE_dom"/>
</dbReference>
<dbReference type="Gene3D" id="3.30.420.10">
    <property type="entry name" value="Ribonuclease H-like superfamily/Ribonuclease H"/>
    <property type="match status" value="1"/>
</dbReference>
<dbReference type="NCBIfam" id="NF033545">
    <property type="entry name" value="transpos_IS630"/>
    <property type="match status" value="1"/>
</dbReference>